<accession>A0A382BP67</accession>
<keyword evidence="5" id="KW-0686">Riboflavin biosynthesis</keyword>
<dbReference type="PANTHER" id="PTHR21098">
    <property type="entry name" value="RIBOFLAVIN SYNTHASE ALPHA CHAIN"/>
    <property type="match status" value="1"/>
</dbReference>
<dbReference type="Pfam" id="PF00677">
    <property type="entry name" value="Lum_binding"/>
    <property type="match status" value="2"/>
</dbReference>
<dbReference type="CDD" id="cd00402">
    <property type="entry name" value="Riboflavin_synthase_like"/>
    <property type="match status" value="1"/>
</dbReference>
<reference evidence="9" key="1">
    <citation type="submission" date="2018-05" db="EMBL/GenBank/DDBJ databases">
        <authorList>
            <person name="Lanie J.A."/>
            <person name="Ng W.-L."/>
            <person name="Kazmierczak K.M."/>
            <person name="Andrzejewski T.M."/>
            <person name="Davidsen T.M."/>
            <person name="Wayne K.J."/>
            <person name="Tettelin H."/>
            <person name="Glass J.I."/>
            <person name="Rusch D."/>
            <person name="Podicherti R."/>
            <person name="Tsui H.-C.T."/>
            <person name="Winkler M.E."/>
        </authorList>
    </citation>
    <scope>NUCLEOTIDE SEQUENCE</scope>
</reference>
<sequence length="199" mass="21674">MFTGLVEETGRIEAIEHGTNAVTLTVSADVCLGGTNTGDSIAVNGCCLTAIKVTKRGKSRGFQFDLLRETWDVTNLSSLRRGSAVNLERALALGQRMGGHFVTGHVDAVGKIRKWEKQGNDWLLDVDASAALMTGFVPKGSVAIDGISLTVAKLRKRGFAVWIIPHTRQMTNLRTRKVGDTVNLETDLLGKYAQRHPER</sequence>
<evidence type="ECO:0000256" key="4">
    <source>
        <dbReference type="ARBA" id="ARBA00013950"/>
    </source>
</evidence>
<dbReference type="GO" id="GO:0009231">
    <property type="term" value="P:riboflavin biosynthetic process"/>
    <property type="evidence" value="ECO:0007669"/>
    <property type="project" value="UniProtKB-KW"/>
</dbReference>
<evidence type="ECO:0000313" key="9">
    <source>
        <dbReference type="EMBL" id="SVB15464.1"/>
    </source>
</evidence>
<evidence type="ECO:0000259" key="8">
    <source>
        <dbReference type="PROSITE" id="PS51177"/>
    </source>
</evidence>
<organism evidence="9">
    <name type="scientific">marine metagenome</name>
    <dbReference type="NCBI Taxonomy" id="408172"/>
    <lineage>
        <taxon>unclassified sequences</taxon>
        <taxon>metagenomes</taxon>
        <taxon>ecological metagenomes</taxon>
    </lineage>
</organism>
<gene>
    <name evidence="9" type="ORF">METZ01_LOCUS168318</name>
</gene>
<feature type="domain" description="Lumazine-binding" evidence="8">
    <location>
        <begin position="1"/>
        <end position="100"/>
    </location>
</feature>
<dbReference type="SUPFAM" id="SSF63380">
    <property type="entry name" value="Riboflavin synthase domain-like"/>
    <property type="match status" value="2"/>
</dbReference>
<evidence type="ECO:0000256" key="6">
    <source>
        <dbReference type="ARBA" id="ARBA00022679"/>
    </source>
</evidence>
<dbReference type="NCBIfam" id="NF006767">
    <property type="entry name" value="PRK09289.1"/>
    <property type="match status" value="1"/>
</dbReference>
<name>A0A382BP67_9ZZZZ</name>
<evidence type="ECO:0000256" key="2">
    <source>
        <dbReference type="ARBA" id="ARBA00004887"/>
    </source>
</evidence>
<dbReference type="PROSITE" id="PS51177">
    <property type="entry name" value="LUMAZINE_BIND"/>
    <property type="match status" value="2"/>
</dbReference>
<comment type="function">
    <text evidence="1">Catalyzes the dismutation of two molecules of 6,7-dimethyl-8-ribityllumazine, resulting in the formation of riboflavin and 5-amino-6-(D-ribitylamino)uracil.</text>
</comment>
<dbReference type="GO" id="GO:0004746">
    <property type="term" value="F:riboflavin synthase activity"/>
    <property type="evidence" value="ECO:0007669"/>
    <property type="project" value="UniProtKB-EC"/>
</dbReference>
<protein>
    <recommendedName>
        <fullName evidence="4">Riboflavin synthase</fullName>
        <ecNumber evidence="3">2.5.1.9</ecNumber>
    </recommendedName>
</protein>
<evidence type="ECO:0000256" key="1">
    <source>
        <dbReference type="ARBA" id="ARBA00002803"/>
    </source>
</evidence>
<keyword evidence="7" id="KW-0677">Repeat</keyword>
<dbReference type="NCBIfam" id="TIGR00187">
    <property type="entry name" value="ribE"/>
    <property type="match status" value="1"/>
</dbReference>
<evidence type="ECO:0000256" key="3">
    <source>
        <dbReference type="ARBA" id="ARBA00012827"/>
    </source>
</evidence>
<proteinExistence type="predicted"/>
<dbReference type="FunFam" id="2.40.30.20:FF:000004">
    <property type="entry name" value="Riboflavin synthase, alpha subunit"/>
    <property type="match status" value="1"/>
</dbReference>
<comment type="pathway">
    <text evidence="2">Cofactor biosynthesis; riboflavin biosynthesis; riboflavin from 2-hydroxy-3-oxobutyl phosphate and 5-amino-6-(D-ribitylamino)uracil: step 2/2.</text>
</comment>
<dbReference type="InterPro" id="IPR017938">
    <property type="entry name" value="Riboflavin_synthase-like_b-brl"/>
</dbReference>
<dbReference type="Gene3D" id="2.40.30.20">
    <property type="match status" value="2"/>
</dbReference>
<dbReference type="InterPro" id="IPR026017">
    <property type="entry name" value="Lumazine-bd_dom"/>
</dbReference>
<keyword evidence="6" id="KW-0808">Transferase</keyword>
<dbReference type="EC" id="2.5.1.9" evidence="3"/>
<feature type="domain" description="Lumazine-binding" evidence="8">
    <location>
        <begin position="101"/>
        <end position="197"/>
    </location>
</feature>
<dbReference type="AlphaFoldDB" id="A0A382BP67"/>
<dbReference type="EMBL" id="UINC01030679">
    <property type="protein sequence ID" value="SVB15464.1"/>
    <property type="molecule type" value="Genomic_DNA"/>
</dbReference>
<dbReference type="PIRSF" id="PIRSF000498">
    <property type="entry name" value="Riboflavin_syn_A"/>
    <property type="match status" value="1"/>
</dbReference>
<evidence type="ECO:0000256" key="5">
    <source>
        <dbReference type="ARBA" id="ARBA00022619"/>
    </source>
</evidence>
<dbReference type="PANTHER" id="PTHR21098:SF0">
    <property type="entry name" value="RIBOFLAVIN SYNTHASE"/>
    <property type="match status" value="1"/>
</dbReference>
<dbReference type="FunFam" id="2.40.30.20:FF:000003">
    <property type="entry name" value="Riboflavin synthase, alpha subunit"/>
    <property type="match status" value="1"/>
</dbReference>
<dbReference type="NCBIfam" id="NF009566">
    <property type="entry name" value="PRK13020.1"/>
    <property type="match status" value="1"/>
</dbReference>
<evidence type="ECO:0000256" key="7">
    <source>
        <dbReference type="ARBA" id="ARBA00022737"/>
    </source>
</evidence>
<dbReference type="InterPro" id="IPR001783">
    <property type="entry name" value="Lumazine-bd"/>
</dbReference>
<dbReference type="InterPro" id="IPR023366">
    <property type="entry name" value="ATP_synth_asu-like_sf"/>
</dbReference>